<organism evidence="2 3">
    <name type="scientific">Ophiocordyceps polyrhachis-furcata BCC 54312</name>
    <dbReference type="NCBI Taxonomy" id="1330021"/>
    <lineage>
        <taxon>Eukaryota</taxon>
        <taxon>Fungi</taxon>
        <taxon>Dikarya</taxon>
        <taxon>Ascomycota</taxon>
        <taxon>Pezizomycotina</taxon>
        <taxon>Sordariomycetes</taxon>
        <taxon>Hypocreomycetidae</taxon>
        <taxon>Hypocreales</taxon>
        <taxon>Ophiocordycipitaceae</taxon>
        <taxon>Ophiocordyceps</taxon>
    </lineage>
</organism>
<accession>A0A367LCG0</accession>
<keyword evidence="3" id="KW-1185">Reference proteome</keyword>
<dbReference type="EMBL" id="LKCN02000007">
    <property type="protein sequence ID" value="RCI12105.1"/>
    <property type="molecule type" value="Genomic_DNA"/>
</dbReference>
<dbReference type="GO" id="GO:0004672">
    <property type="term" value="F:protein kinase activity"/>
    <property type="evidence" value="ECO:0007669"/>
    <property type="project" value="InterPro"/>
</dbReference>
<feature type="domain" description="Protein kinase" evidence="1">
    <location>
        <begin position="292"/>
        <end position="614"/>
    </location>
</feature>
<dbReference type="Pfam" id="PF00069">
    <property type="entry name" value="Pkinase"/>
    <property type="match status" value="1"/>
</dbReference>
<dbReference type="PROSITE" id="PS50011">
    <property type="entry name" value="PROTEIN_KINASE_DOM"/>
    <property type="match status" value="1"/>
</dbReference>
<protein>
    <recommendedName>
        <fullName evidence="1">Protein kinase domain-containing protein</fullName>
    </recommendedName>
</protein>
<dbReference type="STRING" id="1330021.A0A367LCG0"/>
<comment type="caution">
    <text evidence="2">The sequence shown here is derived from an EMBL/GenBank/DDBJ whole genome shotgun (WGS) entry which is preliminary data.</text>
</comment>
<dbReference type="OrthoDB" id="427518at2759"/>
<dbReference type="Gene3D" id="1.10.510.10">
    <property type="entry name" value="Transferase(Phosphotransferase) domain 1"/>
    <property type="match status" value="1"/>
</dbReference>
<dbReference type="SMART" id="SM00220">
    <property type="entry name" value="S_TKc"/>
    <property type="match status" value="1"/>
</dbReference>
<gene>
    <name evidence="2" type="ORF">L249_0942</name>
</gene>
<sequence>MLIMSREPHLREVIKPHVMHTLTAVRDGDGYETLPIRDRIDIVLSLIEASRFSGMDWKRLAVSQAKAAMCKLQHQYAESCIAQRESLLRRLAGHVKPTTPVADFGQGLGEGAANKRMHAANGSTVLQRALDLFQDEELLSAMDALKEWQPIEPASLAEEVVLFRINLLRGKILRFQGKFHDSLECLSKSRCATEVFRGLLHFDEEAGGLVVEMADTMRELDDAARAEELLTAQLERQCHTPATRALLALSLAESLFAQQKFPEADGLCRDAAGSERLSKMARLRLCITSAKLRHVSSDWEGAFAWWTKALIAINKFPPTSGHATRVIYLSLCHVLEHQGRKELEQASRAEVVKLEALSEHAEATHWIAGLRHWGHAGGSMFNAHYLIQTQCTRPHPNIVRCILCVPEGFFMERVGTTLQARIDHQSAPPSIRTQKRWITQIASALSWLEGLGRVHGDLRPSNILLTTDDDVRLADFDASVQIGQQLLVANLSSFPQAGPISEQFALASCIYTIRFGHIPLSELSAPDRVQSLMNHSFPPTESDTEFGHITLSCWKGQYDSINAVYGEIKTHDEAESVSADSSHTMPSLLAECEEFLAGEKKKEVDQSVFESRQL</sequence>
<name>A0A367LCG0_9HYPO</name>
<dbReference type="InterPro" id="IPR000719">
    <property type="entry name" value="Prot_kinase_dom"/>
</dbReference>
<evidence type="ECO:0000313" key="2">
    <source>
        <dbReference type="EMBL" id="RCI12105.1"/>
    </source>
</evidence>
<dbReference type="InterPro" id="IPR011990">
    <property type="entry name" value="TPR-like_helical_dom_sf"/>
</dbReference>
<evidence type="ECO:0000259" key="1">
    <source>
        <dbReference type="PROSITE" id="PS50011"/>
    </source>
</evidence>
<proteinExistence type="predicted"/>
<reference evidence="2 3" key="1">
    <citation type="journal article" date="2015" name="BMC Genomics">
        <title>Insights from the genome of Ophiocordyceps polyrhachis-furcata to pathogenicity and host specificity in insect fungi.</title>
        <authorList>
            <person name="Wichadakul D."/>
            <person name="Kobmoo N."/>
            <person name="Ingsriswang S."/>
            <person name="Tangphatsornruang S."/>
            <person name="Chantasingh D."/>
            <person name="Luangsa-ard J.J."/>
            <person name="Eurwilaichitr L."/>
        </authorList>
    </citation>
    <scope>NUCLEOTIDE SEQUENCE [LARGE SCALE GENOMIC DNA]</scope>
    <source>
        <strain evidence="2 3">BCC 54312</strain>
    </source>
</reference>
<dbReference type="Proteomes" id="UP000253664">
    <property type="component" value="Unassembled WGS sequence"/>
</dbReference>
<dbReference type="InterPro" id="IPR011009">
    <property type="entry name" value="Kinase-like_dom_sf"/>
</dbReference>
<dbReference type="Gene3D" id="1.25.40.10">
    <property type="entry name" value="Tetratricopeptide repeat domain"/>
    <property type="match status" value="1"/>
</dbReference>
<dbReference type="SUPFAM" id="SSF56112">
    <property type="entry name" value="Protein kinase-like (PK-like)"/>
    <property type="match status" value="1"/>
</dbReference>
<dbReference type="AlphaFoldDB" id="A0A367LCG0"/>
<dbReference type="GO" id="GO:0005524">
    <property type="term" value="F:ATP binding"/>
    <property type="evidence" value="ECO:0007669"/>
    <property type="project" value="InterPro"/>
</dbReference>
<evidence type="ECO:0000313" key="3">
    <source>
        <dbReference type="Proteomes" id="UP000253664"/>
    </source>
</evidence>